<sequence length="348" mass="36273">MTDAAPRHKRSGLFAPIGLFLIALAVWSGWWFYLAHQVQTRLVAQVEAMRGSGWTVAYTGLGTSGWPFRVRLEAGNVSVTAPSGHALAAPQLAAEANAWNPDKWVIAADDGLVLNRAGKGKVAIGAPYIRASVHGLSQRWPNLAVELQQPVFTVHQGAEVFPISRAGKIEFYLRPHLAPSTTPGVENSVDVLFRLIDAEGRPGGPVEGMARNGKLTAQIETVVEDANRLQGADAAGIFSAWTRAGGRFTAVRGELSAGDSAATLSSDVLSATPDGRLQGTVALQARQPMAAIAGLAGSGSGAVNRAGAAGATAAAAVQGNEDVNLSLVFREGRTFLGPFALAPAPKLF</sequence>
<dbReference type="HOGENOM" id="CLU_064708_0_0_5"/>
<dbReference type="AlphaFoldDB" id="D9QG73"/>
<evidence type="ECO:0000313" key="2">
    <source>
        <dbReference type="EMBL" id="ADL02615.1"/>
    </source>
</evidence>
<dbReference type="EMBL" id="CP002102">
    <property type="protein sequence ID" value="ADL02615.1"/>
    <property type="molecule type" value="Genomic_DNA"/>
</dbReference>
<keyword evidence="1" id="KW-1133">Transmembrane helix</keyword>
<evidence type="ECO:0000256" key="1">
    <source>
        <dbReference type="SAM" id="Phobius"/>
    </source>
</evidence>
<dbReference type="eggNOG" id="COG4093">
    <property type="taxonomic scope" value="Bacteria"/>
</dbReference>
<organism evidence="2 3">
    <name type="scientific">Brevundimonas subvibrioides (strain ATCC 15264 / DSM 4735 / LMG 14903 / NBRC 16000 / CB 81)</name>
    <name type="common">Caulobacter subvibrioides</name>
    <dbReference type="NCBI Taxonomy" id="633149"/>
    <lineage>
        <taxon>Bacteria</taxon>
        <taxon>Pseudomonadati</taxon>
        <taxon>Pseudomonadota</taxon>
        <taxon>Alphaproteobacteria</taxon>
        <taxon>Caulobacterales</taxon>
        <taxon>Caulobacteraceae</taxon>
        <taxon>Brevundimonas</taxon>
    </lineage>
</organism>
<dbReference type="STRING" id="633149.Bresu_3309"/>
<dbReference type="BioCyc" id="BSUB633149:G1GM8-3324-MONOMER"/>
<dbReference type="InterPro" id="IPR018666">
    <property type="entry name" value="DUF2125"/>
</dbReference>
<protein>
    <recommendedName>
        <fullName evidence="4">DUF2125 domain-containing protein</fullName>
    </recommendedName>
</protein>
<evidence type="ECO:0008006" key="4">
    <source>
        <dbReference type="Google" id="ProtNLM"/>
    </source>
</evidence>
<dbReference type="Pfam" id="PF09898">
    <property type="entry name" value="DUF2125"/>
    <property type="match status" value="1"/>
</dbReference>
<dbReference type="RefSeq" id="WP_013270715.1">
    <property type="nucleotide sequence ID" value="NC_014375.1"/>
</dbReference>
<feature type="transmembrane region" description="Helical" evidence="1">
    <location>
        <begin position="12"/>
        <end position="33"/>
    </location>
</feature>
<dbReference type="InParanoid" id="D9QG73"/>
<proteinExistence type="predicted"/>
<dbReference type="Proteomes" id="UP000002696">
    <property type="component" value="Chromosome"/>
</dbReference>
<accession>D9QG73</accession>
<dbReference type="KEGG" id="bsb:Bresu_3309"/>
<keyword evidence="3" id="KW-1185">Reference proteome</keyword>
<name>D9QG73_BRESC</name>
<keyword evidence="1" id="KW-0472">Membrane</keyword>
<keyword evidence="1" id="KW-0812">Transmembrane</keyword>
<gene>
    <name evidence="2" type="ordered locus">Bresu_3309</name>
</gene>
<reference evidence="3" key="1">
    <citation type="journal article" date="2011" name="J. Bacteriol.">
        <title>Genome sequences of eight morphologically diverse alphaproteobacteria.</title>
        <authorList>
            <consortium name="US DOE Joint Genome Institute"/>
            <person name="Brown P.J."/>
            <person name="Kysela D.T."/>
            <person name="Buechlein A."/>
            <person name="Hemmerich C."/>
            <person name="Brun Y.V."/>
        </authorList>
    </citation>
    <scope>NUCLEOTIDE SEQUENCE [LARGE SCALE GENOMIC DNA]</scope>
    <source>
        <strain evidence="3">ATCC 15264 / DSM 4735 / LMG 14903 / NBRC 16000 / CB 81</strain>
    </source>
</reference>
<evidence type="ECO:0000313" key="3">
    <source>
        <dbReference type="Proteomes" id="UP000002696"/>
    </source>
</evidence>
<dbReference type="OrthoDB" id="7169664at2"/>